<dbReference type="PANTHER" id="PTHR43464">
    <property type="entry name" value="METHYLTRANSFERASE"/>
    <property type="match status" value="1"/>
</dbReference>
<dbReference type="EMBL" id="JBBLZC010000002">
    <property type="protein sequence ID" value="MEK0082159.1"/>
    <property type="molecule type" value="Genomic_DNA"/>
</dbReference>
<keyword evidence="3" id="KW-0949">S-adenosyl-L-methionine</keyword>
<evidence type="ECO:0000313" key="5">
    <source>
        <dbReference type="EMBL" id="MEK0082159.1"/>
    </source>
</evidence>
<dbReference type="GO" id="GO:0008168">
    <property type="term" value="F:methyltransferase activity"/>
    <property type="evidence" value="ECO:0007669"/>
    <property type="project" value="UniProtKB-KW"/>
</dbReference>
<proteinExistence type="predicted"/>
<evidence type="ECO:0000313" key="6">
    <source>
        <dbReference type="Proteomes" id="UP001375743"/>
    </source>
</evidence>
<dbReference type="GO" id="GO:0032259">
    <property type="term" value="P:methylation"/>
    <property type="evidence" value="ECO:0007669"/>
    <property type="project" value="UniProtKB-KW"/>
</dbReference>
<dbReference type="InterPro" id="IPR029063">
    <property type="entry name" value="SAM-dependent_MTases_sf"/>
</dbReference>
<dbReference type="Proteomes" id="UP001375743">
    <property type="component" value="Unassembled WGS sequence"/>
</dbReference>
<keyword evidence="2" id="KW-0808">Transferase</keyword>
<sequence>MDLSRRSELQEIMDDPALPRAEYERCLHDLAAVNRVTLTHRPTLRWLERATRGLPADRAVSILDVACGGGDLLRAIHRWAARRGRTVRLEGIDLNPRSAAAAAARTPAGWDIRWRTGDVFDHMPDPAPDFIVTSQFTHHLADADIVRFLRWLERHATKGWLIVDLHRAAFAYRGFGLLATVARWHPIVRSDGMISVARGFRRAEWERLLAEAEVRGEIAWQLGFRWSVSRLK</sequence>
<evidence type="ECO:0000259" key="4">
    <source>
        <dbReference type="Pfam" id="PF13649"/>
    </source>
</evidence>
<dbReference type="SUPFAM" id="SSF53335">
    <property type="entry name" value="S-adenosyl-L-methionine-dependent methyltransferases"/>
    <property type="match status" value="1"/>
</dbReference>
<dbReference type="Pfam" id="PF13649">
    <property type="entry name" value="Methyltransf_25"/>
    <property type="match status" value="1"/>
</dbReference>
<evidence type="ECO:0000256" key="3">
    <source>
        <dbReference type="ARBA" id="ARBA00022691"/>
    </source>
</evidence>
<reference evidence="5 6" key="1">
    <citation type="submission" date="2024-01" db="EMBL/GenBank/DDBJ databases">
        <title>Multi-omics insights into the function and evolution of sodium benzoate biodegradation pathways in Benzoatithermus flavus gen. nov., sp. nov. from hot spring.</title>
        <authorList>
            <person name="Hu C.-J."/>
            <person name="Li W.-J."/>
        </authorList>
    </citation>
    <scope>NUCLEOTIDE SEQUENCE [LARGE SCALE GENOMIC DNA]</scope>
    <source>
        <strain evidence="5 6">SYSU G07066</strain>
    </source>
</reference>
<dbReference type="InterPro" id="IPR041698">
    <property type="entry name" value="Methyltransf_25"/>
</dbReference>
<dbReference type="RefSeq" id="WP_418158008.1">
    <property type="nucleotide sequence ID" value="NZ_JBBLZC010000002.1"/>
</dbReference>
<organism evidence="5 6">
    <name type="scientific">Benzoatithermus flavus</name>
    <dbReference type="NCBI Taxonomy" id="3108223"/>
    <lineage>
        <taxon>Bacteria</taxon>
        <taxon>Pseudomonadati</taxon>
        <taxon>Pseudomonadota</taxon>
        <taxon>Alphaproteobacteria</taxon>
        <taxon>Geminicoccales</taxon>
        <taxon>Geminicoccaceae</taxon>
        <taxon>Benzoatithermus</taxon>
    </lineage>
</organism>
<protein>
    <submittedName>
        <fullName evidence="5">Methyltransferase domain-containing protein</fullName>
    </submittedName>
</protein>
<gene>
    <name evidence="5" type="ORF">U1T56_03270</name>
</gene>
<feature type="domain" description="Methyltransferase" evidence="4">
    <location>
        <begin position="62"/>
        <end position="158"/>
    </location>
</feature>
<evidence type="ECO:0000256" key="1">
    <source>
        <dbReference type="ARBA" id="ARBA00022603"/>
    </source>
</evidence>
<dbReference type="Gene3D" id="3.40.50.150">
    <property type="entry name" value="Vaccinia Virus protein VP39"/>
    <property type="match status" value="1"/>
</dbReference>
<keyword evidence="1 5" id="KW-0489">Methyltransferase</keyword>
<evidence type="ECO:0000256" key="2">
    <source>
        <dbReference type="ARBA" id="ARBA00022679"/>
    </source>
</evidence>
<keyword evidence="6" id="KW-1185">Reference proteome</keyword>
<dbReference type="CDD" id="cd02440">
    <property type="entry name" value="AdoMet_MTases"/>
    <property type="match status" value="1"/>
</dbReference>
<dbReference type="PANTHER" id="PTHR43464:SF19">
    <property type="entry name" value="UBIQUINONE BIOSYNTHESIS O-METHYLTRANSFERASE, MITOCHONDRIAL"/>
    <property type="match status" value="1"/>
</dbReference>
<comment type="caution">
    <text evidence="5">The sequence shown here is derived from an EMBL/GenBank/DDBJ whole genome shotgun (WGS) entry which is preliminary data.</text>
</comment>
<name>A0ABU8XMJ3_9PROT</name>
<accession>A0ABU8XMJ3</accession>